<proteinExistence type="predicted"/>
<evidence type="ECO:0000313" key="5">
    <source>
        <dbReference type="Proteomes" id="UP000007391"/>
    </source>
</evidence>
<keyword evidence="5" id="KW-1185">Reference proteome</keyword>
<keyword evidence="1" id="KW-0143">Chaperone</keyword>
<reference evidence="4 5" key="2">
    <citation type="journal article" date="2014" name="Extremophiles">
        <title>Analysis of the complete genome of Fervidococcus fontis confirms the distinct phylogenetic position of the order Fervidicoccales and suggests its environmental function.</title>
        <authorList>
            <person name="Lebedinsky A.V."/>
            <person name="Mardanov A.V."/>
            <person name="Kublanov I.V."/>
            <person name="Gumerov V.M."/>
            <person name="Beletsky A.V."/>
            <person name="Perevalova A.A."/>
            <person name="Bidzhieva S.Kh."/>
            <person name="Bonch-Osmolovskaya E.A."/>
            <person name="Skryabin K.G."/>
            <person name="Ravin N.V."/>
        </authorList>
    </citation>
    <scope>NUCLEOTIDE SEQUENCE [LARGE SCALE GENOMIC DNA]</scope>
    <source>
        <strain evidence="5">DSM 19380 / VKM B-2539 / Kam940</strain>
    </source>
</reference>
<evidence type="ECO:0000256" key="3">
    <source>
        <dbReference type="SAM" id="Coils"/>
    </source>
</evidence>
<dbReference type="Pfam" id="PF02996">
    <property type="entry name" value="Prefoldin"/>
    <property type="match status" value="1"/>
</dbReference>
<dbReference type="eggNOG" id="arCOG01341">
    <property type="taxonomic scope" value="Archaea"/>
</dbReference>
<dbReference type="FunCoup" id="I0A2P4">
    <property type="interactions" value="2"/>
</dbReference>
<dbReference type="Gene3D" id="1.10.287.370">
    <property type="match status" value="1"/>
</dbReference>
<accession>I0A2P4</accession>
<feature type="coiled-coil region" evidence="3">
    <location>
        <begin position="108"/>
        <end position="142"/>
    </location>
</feature>
<evidence type="ECO:0000256" key="1">
    <source>
        <dbReference type="ARBA" id="ARBA00023186"/>
    </source>
</evidence>
<sequence>MEYMSRTVQIDAEALLQTVANLEKYLESLRNAIGLLNERLLEVKIAREALKRINSENTSDIIVSMDKDSNLMVKLKANIDGNPLVHLGLDIYAELPYDRAESVLAERENSITEELKRMSKEYDEKNKEYQKLQSLIYALSQQR</sequence>
<dbReference type="EMBL" id="CP003423">
    <property type="protein sequence ID" value="AFH43251.1"/>
    <property type="molecule type" value="Genomic_DNA"/>
</dbReference>
<dbReference type="InterPro" id="IPR009053">
    <property type="entry name" value="Prefoldin"/>
</dbReference>
<name>I0A2P4_FERFK</name>
<dbReference type="NCBIfam" id="TIGR00293">
    <property type="entry name" value="prefoldin subunit alpha"/>
    <property type="match status" value="1"/>
</dbReference>
<dbReference type="SUPFAM" id="SSF46579">
    <property type="entry name" value="Prefoldin"/>
    <property type="match status" value="1"/>
</dbReference>
<dbReference type="Proteomes" id="UP000007391">
    <property type="component" value="Chromosome"/>
</dbReference>
<feature type="coiled-coil region" evidence="3">
    <location>
        <begin position="12"/>
        <end position="39"/>
    </location>
</feature>
<dbReference type="STRING" id="1163730.FFONT_1263"/>
<evidence type="ECO:0000256" key="2">
    <source>
        <dbReference type="NCBIfam" id="TIGR00293"/>
    </source>
</evidence>
<dbReference type="InterPro" id="IPR004127">
    <property type="entry name" value="Prefoldin_subunit_alpha"/>
</dbReference>
<evidence type="ECO:0000313" key="4">
    <source>
        <dbReference type="EMBL" id="AFH43251.1"/>
    </source>
</evidence>
<keyword evidence="3" id="KW-0175">Coiled coil</keyword>
<dbReference type="KEGG" id="ffo:FFONT_1263"/>
<gene>
    <name evidence="4" type="ordered locus">FFONT_1263</name>
</gene>
<dbReference type="GO" id="GO:0006457">
    <property type="term" value="P:protein folding"/>
    <property type="evidence" value="ECO:0007669"/>
    <property type="project" value="UniProtKB-UniRule"/>
</dbReference>
<dbReference type="InParanoid" id="I0A2P4"/>
<dbReference type="AlphaFoldDB" id="I0A2P4"/>
<dbReference type="HOGENOM" id="CLU_1801620_0_0_2"/>
<reference evidence="5" key="1">
    <citation type="submission" date="2012-03" db="EMBL/GenBank/DDBJ databases">
        <title>Fervidicoccus fontis complete genome analysis confirms its distinct phylogenetic position and predicts its environmental function.</title>
        <authorList>
            <person name="Lebedinsky A.V."/>
            <person name="Mardanov A.V."/>
            <person name="Gumerov V.M."/>
            <person name="Beletsky A.V."/>
            <person name="Kublanov I.V."/>
            <person name="Perevalova A.A."/>
            <person name="Bonch-Osmolovskaya E.A."/>
            <person name="Ravin N.V."/>
            <person name="Skryabin K.G."/>
        </authorList>
    </citation>
    <scope>NUCLEOTIDE SEQUENCE [LARGE SCALE GENOMIC DNA]</scope>
    <source>
        <strain evidence="5">DSM 19380 / VKM B-2539 / Kam940</strain>
    </source>
</reference>
<protein>
    <recommendedName>
        <fullName evidence="2">Prefoldin subunit alpha</fullName>
    </recommendedName>
</protein>
<organism evidence="4 5">
    <name type="scientific">Fervidicoccus fontis (strain DSM 19380 / JCM 18336 / VKM B-2539 / Kam940)</name>
    <dbReference type="NCBI Taxonomy" id="1163730"/>
    <lineage>
        <taxon>Archaea</taxon>
        <taxon>Thermoproteota</taxon>
        <taxon>Thermoprotei</taxon>
        <taxon>Fervidicoccales</taxon>
        <taxon>Fervidicoccaceae</taxon>
        <taxon>Fervidicoccus</taxon>
    </lineage>
</organism>